<dbReference type="InterPro" id="IPR014710">
    <property type="entry name" value="RmlC-like_jellyroll"/>
</dbReference>
<protein>
    <recommendedName>
        <fullName evidence="3">Cupin domain-containing protein</fullName>
    </recommendedName>
</protein>
<organism evidence="1 2">
    <name type="scientific">Capillibacterium thermochitinicola</name>
    <dbReference type="NCBI Taxonomy" id="2699427"/>
    <lineage>
        <taxon>Bacteria</taxon>
        <taxon>Bacillati</taxon>
        <taxon>Bacillota</taxon>
        <taxon>Capillibacterium</taxon>
    </lineage>
</organism>
<dbReference type="InterPro" id="IPR011051">
    <property type="entry name" value="RmlC_Cupin_sf"/>
</dbReference>
<sequence length="127" mass="14763">MYEKYVISQPLETFDYLYHDRPDTPFKIFMNKDLVPEATVSADVFYRTEIPKVNPTCELHSHPTPQLLMFVGEEGTFEVKVPLNDEVFTITKTTMIWVPPHVKHNVTYIRIDKPMVESGILLQGEYA</sequence>
<dbReference type="Gene3D" id="2.60.120.10">
    <property type="entry name" value="Jelly Rolls"/>
    <property type="match status" value="1"/>
</dbReference>
<name>A0A8J6HZG8_9FIRM</name>
<dbReference type="EMBL" id="JAAKDE010000002">
    <property type="protein sequence ID" value="MBA2132203.1"/>
    <property type="molecule type" value="Genomic_DNA"/>
</dbReference>
<comment type="caution">
    <text evidence="1">The sequence shown here is derived from an EMBL/GenBank/DDBJ whole genome shotgun (WGS) entry which is preliminary data.</text>
</comment>
<evidence type="ECO:0008006" key="3">
    <source>
        <dbReference type="Google" id="ProtNLM"/>
    </source>
</evidence>
<dbReference type="AlphaFoldDB" id="A0A8J6HZG8"/>
<dbReference type="Proteomes" id="UP000657177">
    <property type="component" value="Unassembled WGS sequence"/>
</dbReference>
<accession>A0A8J6HZG8</accession>
<dbReference type="SUPFAM" id="SSF51182">
    <property type="entry name" value="RmlC-like cupins"/>
    <property type="match status" value="1"/>
</dbReference>
<evidence type="ECO:0000313" key="2">
    <source>
        <dbReference type="Proteomes" id="UP000657177"/>
    </source>
</evidence>
<evidence type="ECO:0000313" key="1">
    <source>
        <dbReference type="EMBL" id="MBA2132203.1"/>
    </source>
</evidence>
<keyword evidence="2" id="KW-1185">Reference proteome</keyword>
<dbReference type="RefSeq" id="WP_181338657.1">
    <property type="nucleotide sequence ID" value="NZ_JAAKDE010000002.1"/>
</dbReference>
<proteinExistence type="predicted"/>
<reference evidence="1" key="1">
    <citation type="submission" date="2020-06" db="EMBL/GenBank/DDBJ databases">
        <title>Novel chitinolytic bacterium.</title>
        <authorList>
            <person name="Ungkulpasvich U."/>
            <person name="Kosugi A."/>
            <person name="Uke A."/>
        </authorList>
    </citation>
    <scope>NUCLEOTIDE SEQUENCE</scope>
    <source>
        <strain evidence="1">UUS1-1</strain>
    </source>
</reference>
<gene>
    <name evidence="1" type="ORF">G5B42_01355</name>
</gene>